<dbReference type="SUPFAM" id="SSF53474">
    <property type="entry name" value="alpha/beta-Hydrolases"/>
    <property type="match status" value="1"/>
</dbReference>
<keyword evidence="1" id="KW-0378">Hydrolase</keyword>
<proteinExistence type="predicted"/>
<reference evidence="3 4" key="1">
    <citation type="submission" date="2013-03" db="EMBL/GenBank/DDBJ databases">
        <title>The Genome Sequence of Phialophora europaea CBS 101466.</title>
        <authorList>
            <consortium name="The Broad Institute Genomics Platform"/>
            <person name="Cuomo C."/>
            <person name="de Hoog S."/>
            <person name="Gorbushina A."/>
            <person name="Walker B."/>
            <person name="Young S.K."/>
            <person name="Zeng Q."/>
            <person name="Gargeya S."/>
            <person name="Fitzgerald M."/>
            <person name="Haas B."/>
            <person name="Abouelleil A."/>
            <person name="Allen A.W."/>
            <person name="Alvarado L."/>
            <person name="Arachchi H.M."/>
            <person name="Berlin A.M."/>
            <person name="Chapman S.B."/>
            <person name="Gainer-Dewar J."/>
            <person name="Goldberg J."/>
            <person name="Griggs A."/>
            <person name="Gujja S."/>
            <person name="Hansen M."/>
            <person name="Howarth C."/>
            <person name="Imamovic A."/>
            <person name="Ireland A."/>
            <person name="Larimer J."/>
            <person name="McCowan C."/>
            <person name="Murphy C."/>
            <person name="Pearson M."/>
            <person name="Poon T.W."/>
            <person name="Priest M."/>
            <person name="Roberts A."/>
            <person name="Saif S."/>
            <person name="Shea T."/>
            <person name="Sisk P."/>
            <person name="Sykes S."/>
            <person name="Wortman J."/>
            <person name="Nusbaum C."/>
            <person name="Birren B."/>
        </authorList>
    </citation>
    <scope>NUCLEOTIDE SEQUENCE [LARGE SCALE GENOMIC DNA]</scope>
    <source>
        <strain evidence="3 4">CBS 101466</strain>
    </source>
</reference>
<evidence type="ECO:0000313" key="3">
    <source>
        <dbReference type="EMBL" id="ETN39779.1"/>
    </source>
</evidence>
<dbReference type="RefSeq" id="XP_008718564.1">
    <property type="nucleotide sequence ID" value="XM_008720342.1"/>
</dbReference>
<organism evidence="3 4">
    <name type="scientific">Cyphellophora europaea (strain CBS 101466)</name>
    <name type="common">Phialophora europaea</name>
    <dbReference type="NCBI Taxonomy" id="1220924"/>
    <lineage>
        <taxon>Eukaryota</taxon>
        <taxon>Fungi</taxon>
        <taxon>Dikarya</taxon>
        <taxon>Ascomycota</taxon>
        <taxon>Pezizomycotina</taxon>
        <taxon>Eurotiomycetes</taxon>
        <taxon>Chaetothyriomycetidae</taxon>
        <taxon>Chaetothyriales</taxon>
        <taxon>Cyphellophoraceae</taxon>
        <taxon>Cyphellophora</taxon>
    </lineage>
</organism>
<dbReference type="HOGENOM" id="CLU_012494_6_1_1"/>
<keyword evidence="4" id="KW-1185">Reference proteome</keyword>
<dbReference type="PANTHER" id="PTHR48081">
    <property type="entry name" value="AB HYDROLASE SUPERFAMILY PROTEIN C4A8.06C"/>
    <property type="match status" value="1"/>
</dbReference>
<sequence>MSTHRYDREFETAAKAFLQQKAPVFTTPTEIRALNEQFLPEIMKGYPVVQGIEQTPFNVKSYDGESVQLTRFASPAALASATPAPAVLFIHGGAMVAGSVKVYGPQIAYLAHRTGFPIFGIDWRLAPEHPAPVGMEDCYAALSWISRNGQELNVDASKLVVMGDSAGGLLSASTALMARDRQLSPPLAKQVLIYPTLDDRIDFTENDPRRDLLLWRPSDSAAIWKAYLDNDKAGTEEAVVAENTVPQRIRSLGGLPSTYIDVGTLDFFMDEILTYTQRLVSAGVEVELHTLPGLPHGWELAGGIGWFERAMDLRVAAIKRV</sequence>
<dbReference type="eggNOG" id="KOG1515">
    <property type="taxonomic scope" value="Eukaryota"/>
</dbReference>
<dbReference type="InterPro" id="IPR013094">
    <property type="entry name" value="AB_hydrolase_3"/>
</dbReference>
<dbReference type="Proteomes" id="UP000030752">
    <property type="component" value="Unassembled WGS sequence"/>
</dbReference>
<dbReference type="AlphaFoldDB" id="W2RVP7"/>
<dbReference type="STRING" id="1220924.W2RVP7"/>
<dbReference type="InterPro" id="IPR029058">
    <property type="entry name" value="AB_hydrolase_fold"/>
</dbReference>
<evidence type="ECO:0000313" key="4">
    <source>
        <dbReference type="Proteomes" id="UP000030752"/>
    </source>
</evidence>
<gene>
    <name evidence="3" type="ORF">HMPREF1541_06005</name>
</gene>
<protein>
    <recommendedName>
        <fullName evidence="2">Alpha/beta hydrolase fold-3 domain-containing protein</fullName>
    </recommendedName>
</protein>
<dbReference type="PANTHER" id="PTHR48081:SF8">
    <property type="entry name" value="ALPHA_BETA HYDROLASE FOLD-3 DOMAIN-CONTAINING PROTEIN-RELATED"/>
    <property type="match status" value="1"/>
</dbReference>
<dbReference type="InParanoid" id="W2RVP7"/>
<accession>W2RVP7</accession>
<evidence type="ECO:0000259" key="2">
    <source>
        <dbReference type="Pfam" id="PF07859"/>
    </source>
</evidence>
<dbReference type="Pfam" id="PF07859">
    <property type="entry name" value="Abhydrolase_3"/>
    <property type="match status" value="1"/>
</dbReference>
<dbReference type="VEuPathDB" id="FungiDB:HMPREF1541_06005"/>
<dbReference type="EMBL" id="KB822721">
    <property type="protein sequence ID" value="ETN39779.1"/>
    <property type="molecule type" value="Genomic_DNA"/>
</dbReference>
<dbReference type="GeneID" id="19973344"/>
<dbReference type="GO" id="GO:0016787">
    <property type="term" value="F:hydrolase activity"/>
    <property type="evidence" value="ECO:0007669"/>
    <property type="project" value="UniProtKB-KW"/>
</dbReference>
<evidence type="ECO:0000256" key="1">
    <source>
        <dbReference type="ARBA" id="ARBA00022801"/>
    </source>
</evidence>
<feature type="domain" description="Alpha/beta hydrolase fold-3" evidence="2">
    <location>
        <begin position="87"/>
        <end position="298"/>
    </location>
</feature>
<dbReference type="OrthoDB" id="433474at2759"/>
<dbReference type="Gene3D" id="3.40.50.1820">
    <property type="entry name" value="alpha/beta hydrolase"/>
    <property type="match status" value="1"/>
</dbReference>
<name>W2RVP7_CYPE1</name>
<dbReference type="InterPro" id="IPR050300">
    <property type="entry name" value="GDXG_lipolytic_enzyme"/>
</dbReference>